<evidence type="ECO:0000256" key="1">
    <source>
        <dbReference type="SAM" id="MobiDB-lite"/>
    </source>
</evidence>
<feature type="region of interest" description="Disordered" evidence="1">
    <location>
        <begin position="1"/>
        <end position="32"/>
    </location>
</feature>
<sequence>MRLRGTNTSPSCSCTRSTASRRSSPSVPCIVC</sequence>
<name>A0A0A9GRD5_ARUDO</name>
<accession>A0A0A9GRD5</accession>
<feature type="compositionally biased region" description="Low complexity" evidence="1">
    <location>
        <begin position="8"/>
        <end position="26"/>
    </location>
</feature>
<protein>
    <submittedName>
        <fullName evidence="2">Uncharacterized protein</fullName>
    </submittedName>
</protein>
<proteinExistence type="predicted"/>
<dbReference type="EMBL" id="GBRH01170191">
    <property type="protein sequence ID" value="JAE27705.1"/>
    <property type="molecule type" value="Transcribed_RNA"/>
</dbReference>
<evidence type="ECO:0000313" key="2">
    <source>
        <dbReference type="EMBL" id="JAE27705.1"/>
    </source>
</evidence>
<reference evidence="2" key="2">
    <citation type="journal article" date="2015" name="Data Brief">
        <title>Shoot transcriptome of the giant reed, Arundo donax.</title>
        <authorList>
            <person name="Barrero R.A."/>
            <person name="Guerrero F.D."/>
            <person name="Moolhuijzen P."/>
            <person name="Goolsby J.A."/>
            <person name="Tidwell J."/>
            <person name="Bellgard S.E."/>
            <person name="Bellgard M.I."/>
        </authorList>
    </citation>
    <scope>NUCLEOTIDE SEQUENCE</scope>
    <source>
        <tissue evidence="2">Shoot tissue taken approximately 20 cm above the soil surface</tissue>
    </source>
</reference>
<organism evidence="2">
    <name type="scientific">Arundo donax</name>
    <name type="common">Giant reed</name>
    <name type="synonym">Donax arundinaceus</name>
    <dbReference type="NCBI Taxonomy" id="35708"/>
    <lineage>
        <taxon>Eukaryota</taxon>
        <taxon>Viridiplantae</taxon>
        <taxon>Streptophyta</taxon>
        <taxon>Embryophyta</taxon>
        <taxon>Tracheophyta</taxon>
        <taxon>Spermatophyta</taxon>
        <taxon>Magnoliopsida</taxon>
        <taxon>Liliopsida</taxon>
        <taxon>Poales</taxon>
        <taxon>Poaceae</taxon>
        <taxon>PACMAD clade</taxon>
        <taxon>Arundinoideae</taxon>
        <taxon>Arundineae</taxon>
        <taxon>Arundo</taxon>
    </lineage>
</organism>
<reference evidence="2" key="1">
    <citation type="submission" date="2014-09" db="EMBL/GenBank/DDBJ databases">
        <authorList>
            <person name="Magalhaes I.L.F."/>
            <person name="Oliveira U."/>
            <person name="Santos F.R."/>
            <person name="Vidigal T.H.D.A."/>
            <person name="Brescovit A.D."/>
            <person name="Santos A.J."/>
        </authorList>
    </citation>
    <scope>NUCLEOTIDE SEQUENCE</scope>
    <source>
        <tissue evidence="2">Shoot tissue taken approximately 20 cm above the soil surface</tissue>
    </source>
</reference>
<dbReference type="AlphaFoldDB" id="A0A0A9GRD5"/>